<evidence type="ECO:0000313" key="3">
    <source>
        <dbReference type="Proteomes" id="UP000615755"/>
    </source>
</evidence>
<proteinExistence type="predicted"/>
<reference evidence="2 3" key="1">
    <citation type="submission" date="2015-03" db="EMBL/GenBank/DDBJ databases">
        <title>Genome sequence of Pseudoalteromonas aurantia.</title>
        <authorList>
            <person name="Xie B.-B."/>
            <person name="Rong J.-C."/>
            <person name="Qin Q.-L."/>
            <person name="Zhang Y.-Z."/>
        </authorList>
    </citation>
    <scope>NUCLEOTIDE SEQUENCE [LARGE SCALE GENOMIC DNA]</scope>
    <source>
        <strain evidence="2 3">208</strain>
    </source>
</reference>
<organism evidence="2 3">
    <name type="scientific">Pseudoalteromonas aurantia 208</name>
    <dbReference type="NCBI Taxonomy" id="1314867"/>
    <lineage>
        <taxon>Bacteria</taxon>
        <taxon>Pseudomonadati</taxon>
        <taxon>Pseudomonadota</taxon>
        <taxon>Gammaproteobacteria</taxon>
        <taxon>Alteromonadales</taxon>
        <taxon>Pseudoalteromonadaceae</taxon>
        <taxon>Pseudoalteromonas</taxon>
    </lineage>
</organism>
<keyword evidence="3" id="KW-1185">Reference proteome</keyword>
<gene>
    <name evidence="2" type="ORF">PAUR_b0388</name>
</gene>
<evidence type="ECO:0000313" key="2">
    <source>
        <dbReference type="EMBL" id="MBE0370366.1"/>
    </source>
</evidence>
<keyword evidence="1" id="KW-0732">Signal</keyword>
<feature type="chain" id="PRO_5045088943" evidence="1">
    <location>
        <begin position="19"/>
        <end position="246"/>
    </location>
</feature>
<feature type="signal peptide" evidence="1">
    <location>
        <begin position="1"/>
        <end position="18"/>
    </location>
</feature>
<accession>A0ABR9EHC4</accession>
<dbReference type="Proteomes" id="UP000615755">
    <property type="component" value="Unassembled WGS sequence"/>
</dbReference>
<dbReference type="EMBL" id="AQGV01000015">
    <property type="protein sequence ID" value="MBE0370366.1"/>
    <property type="molecule type" value="Genomic_DNA"/>
</dbReference>
<sequence>MKFLLPLIALVIPSLTFAAAKVTSLNVEGDTIIFATNEAKTAQSPTCVTLEKADKWSVSLTSASGRTLYSLLATSLASGLNVSVVSAQDCADVPNVERALSITVEPVTAMRTPDSGSQVSLYKGDGTTRIGPILTYQNSSIFYLDSIQPRKVQHYKLRVRDFSQFYYNSEDCSGTPYSTYRNAIYYDLSKKSYYQTSNSYTSINANSQSSSTTGVCSKIPRTTYNLHSIDFSYVDPLCGEHACLIL</sequence>
<dbReference type="RefSeq" id="WP_192509491.1">
    <property type="nucleotide sequence ID" value="NZ_AQGV01000015.1"/>
</dbReference>
<protein>
    <submittedName>
        <fullName evidence="2">Uncharacterized protein</fullName>
    </submittedName>
</protein>
<comment type="caution">
    <text evidence="2">The sequence shown here is derived from an EMBL/GenBank/DDBJ whole genome shotgun (WGS) entry which is preliminary data.</text>
</comment>
<evidence type="ECO:0000256" key="1">
    <source>
        <dbReference type="SAM" id="SignalP"/>
    </source>
</evidence>
<name>A0ABR9EHC4_9GAMM</name>